<evidence type="ECO:0000313" key="3">
    <source>
        <dbReference type="EMBL" id="GGI03823.1"/>
    </source>
</evidence>
<gene>
    <name evidence="3" type="ORF">GCM10011354_05970</name>
</gene>
<dbReference type="Pfam" id="PF00462">
    <property type="entry name" value="Glutaredoxin"/>
    <property type="match status" value="1"/>
</dbReference>
<evidence type="ECO:0000313" key="4">
    <source>
        <dbReference type="Proteomes" id="UP000650511"/>
    </source>
</evidence>
<accession>A0A8J3ETF4</accession>
<dbReference type="GO" id="GO:0045454">
    <property type="term" value="P:cell redox homeostasis"/>
    <property type="evidence" value="ECO:0007669"/>
    <property type="project" value="TreeGrafter"/>
</dbReference>
<protein>
    <recommendedName>
        <fullName evidence="2">Glutaredoxin domain-containing protein</fullName>
    </recommendedName>
</protein>
<dbReference type="Proteomes" id="UP000650511">
    <property type="component" value="Unassembled WGS sequence"/>
</dbReference>
<evidence type="ECO:0000256" key="1">
    <source>
        <dbReference type="SAM" id="MobiDB-lite"/>
    </source>
</evidence>
<dbReference type="GO" id="GO:0009055">
    <property type="term" value="F:electron transfer activity"/>
    <property type="evidence" value="ECO:0007669"/>
    <property type="project" value="TreeGrafter"/>
</dbReference>
<dbReference type="Gene3D" id="3.40.30.10">
    <property type="entry name" value="Glutaredoxin"/>
    <property type="match status" value="1"/>
</dbReference>
<feature type="compositionally biased region" description="Basic and acidic residues" evidence="1">
    <location>
        <begin position="1"/>
        <end position="22"/>
    </location>
</feature>
<dbReference type="PROSITE" id="PS51354">
    <property type="entry name" value="GLUTAREDOXIN_2"/>
    <property type="match status" value="1"/>
</dbReference>
<dbReference type="AlphaFoldDB" id="A0A8J3ETF4"/>
<dbReference type="PANTHER" id="PTHR34386:SF1">
    <property type="entry name" value="GLUTAREDOXIN-LIKE PROTEIN NRDH"/>
    <property type="match status" value="1"/>
</dbReference>
<comment type="caution">
    <text evidence="3">The sequence shown here is derived from an EMBL/GenBank/DDBJ whole genome shotgun (WGS) entry which is preliminary data.</text>
</comment>
<dbReference type="CDD" id="cd02976">
    <property type="entry name" value="NrdH"/>
    <property type="match status" value="1"/>
</dbReference>
<organism evidence="3 4">
    <name type="scientific">Egicoccus halophilus</name>
    <dbReference type="NCBI Taxonomy" id="1670830"/>
    <lineage>
        <taxon>Bacteria</taxon>
        <taxon>Bacillati</taxon>
        <taxon>Actinomycetota</taxon>
        <taxon>Nitriliruptoria</taxon>
        <taxon>Egicoccales</taxon>
        <taxon>Egicoccaceae</taxon>
        <taxon>Egicoccus</taxon>
    </lineage>
</organism>
<dbReference type="SUPFAM" id="SSF52833">
    <property type="entry name" value="Thioredoxin-like"/>
    <property type="match status" value="1"/>
</dbReference>
<dbReference type="InterPro" id="IPR011915">
    <property type="entry name" value="GlrX_actino"/>
</dbReference>
<proteinExistence type="predicted"/>
<evidence type="ECO:0000259" key="2">
    <source>
        <dbReference type="Pfam" id="PF00462"/>
    </source>
</evidence>
<dbReference type="InterPro" id="IPR051548">
    <property type="entry name" value="Grx-like_ET"/>
</dbReference>
<dbReference type="InterPro" id="IPR036249">
    <property type="entry name" value="Thioredoxin-like_sf"/>
</dbReference>
<dbReference type="OrthoDB" id="8991911at2"/>
<reference evidence="3" key="2">
    <citation type="submission" date="2020-09" db="EMBL/GenBank/DDBJ databases">
        <authorList>
            <person name="Sun Q."/>
            <person name="Zhou Y."/>
        </authorList>
    </citation>
    <scope>NUCLEOTIDE SEQUENCE</scope>
    <source>
        <strain evidence="3">CGMCC 1.14988</strain>
    </source>
</reference>
<dbReference type="EMBL" id="BMHA01000002">
    <property type="protein sequence ID" value="GGI03823.1"/>
    <property type="molecule type" value="Genomic_DNA"/>
</dbReference>
<dbReference type="NCBIfam" id="TIGR02200">
    <property type="entry name" value="GlrX_actino"/>
    <property type="match status" value="1"/>
</dbReference>
<dbReference type="RefSeq" id="WP_130650907.1">
    <property type="nucleotide sequence ID" value="NZ_BMHA01000002.1"/>
</dbReference>
<feature type="domain" description="Glutaredoxin" evidence="2">
    <location>
        <begin position="32"/>
        <end position="90"/>
    </location>
</feature>
<name>A0A8J3ETF4_9ACTN</name>
<dbReference type="InterPro" id="IPR002109">
    <property type="entry name" value="Glutaredoxin"/>
</dbReference>
<dbReference type="PANTHER" id="PTHR34386">
    <property type="entry name" value="GLUTAREDOXIN"/>
    <property type="match status" value="1"/>
</dbReference>
<sequence length="139" mass="14953">MTDATGSHREDGGPEQLQRFEDDSAPAADATVTVYWRPGCGFCSSLFRGLERTGLSFERVDIWQDEDAAAFVRSVADGNETVPTVRVGNDLALVNPSAREVLRAVADRDPDALPEAARSELAAGSGRMGQVFGRILGER</sequence>
<keyword evidence="4" id="KW-1185">Reference proteome</keyword>
<reference evidence="3" key="1">
    <citation type="journal article" date="2014" name="Int. J. Syst. Evol. Microbiol.">
        <title>Complete genome sequence of Corynebacterium casei LMG S-19264T (=DSM 44701T), isolated from a smear-ripened cheese.</title>
        <authorList>
            <consortium name="US DOE Joint Genome Institute (JGI-PGF)"/>
            <person name="Walter F."/>
            <person name="Albersmeier A."/>
            <person name="Kalinowski J."/>
            <person name="Ruckert C."/>
        </authorList>
    </citation>
    <scope>NUCLEOTIDE SEQUENCE</scope>
    <source>
        <strain evidence="3">CGMCC 1.14988</strain>
    </source>
</reference>
<feature type="region of interest" description="Disordered" evidence="1">
    <location>
        <begin position="1"/>
        <end position="24"/>
    </location>
</feature>